<dbReference type="PANTHER" id="PTHR21230">
    <property type="entry name" value="VESICLE TRANSPORT V-SNARE PROTEIN VTI1-RELATED"/>
    <property type="match status" value="1"/>
</dbReference>
<keyword evidence="4 11" id="KW-1133">Transmembrane helix</keyword>
<protein>
    <submittedName>
        <fullName evidence="13">Probable Golgi SNAP receptor complex member 2</fullName>
    </submittedName>
</protein>
<dbReference type="GO" id="GO:0031201">
    <property type="term" value="C:SNARE complex"/>
    <property type="evidence" value="ECO:0007669"/>
    <property type="project" value="TreeGrafter"/>
</dbReference>
<dbReference type="RefSeq" id="XP_018330781.1">
    <property type="nucleotide sequence ID" value="XM_018475279.2"/>
</dbReference>
<organism evidence="12 13">
    <name type="scientific">Agrilus planipennis</name>
    <name type="common">Emerald ash borer</name>
    <name type="synonym">Agrilus marcopoli</name>
    <dbReference type="NCBI Taxonomy" id="224129"/>
    <lineage>
        <taxon>Eukaryota</taxon>
        <taxon>Metazoa</taxon>
        <taxon>Ecdysozoa</taxon>
        <taxon>Arthropoda</taxon>
        <taxon>Hexapoda</taxon>
        <taxon>Insecta</taxon>
        <taxon>Pterygota</taxon>
        <taxon>Neoptera</taxon>
        <taxon>Endopterygota</taxon>
        <taxon>Coleoptera</taxon>
        <taxon>Polyphaga</taxon>
        <taxon>Elateriformia</taxon>
        <taxon>Buprestoidea</taxon>
        <taxon>Buprestidae</taxon>
        <taxon>Agrilinae</taxon>
        <taxon>Agrilus</taxon>
    </lineage>
</organism>
<dbReference type="AlphaFoldDB" id="A0A1W4X3S9"/>
<dbReference type="GO" id="GO:0015031">
    <property type="term" value="P:protein transport"/>
    <property type="evidence" value="ECO:0007669"/>
    <property type="project" value="UniProtKB-KW"/>
</dbReference>
<keyword evidence="12" id="KW-1185">Reference proteome</keyword>
<evidence type="ECO:0000313" key="12">
    <source>
        <dbReference type="Proteomes" id="UP000192223"/>
    </source>
</evidence>
<dbReference type="GO" id="GO:0005789">
    <property type="term" value="C:endoplasmic reticulum membrane"/>
    <property type="evidence" value="ECO:0007669"/>
    <property type="project" value="TreeGrafter"/>
</dbReference>
<dbReference type="InParanoid" id="A0A1W4X3S9"/>
<dbReference type="CDD" id="cd15863">
    <property type="entry name" value="SNARE_GS27"/>
    <property type="match status" value="1"/>
</dbReference>
<keyword evidence="3 10" id="KW-0653">Protein transport</keyword>
<comment type="similarity">
    <text evidence="9 10">Belongs to the GOSR2 family.</text>
</comment>
<evidence type="ECO:0000256" key="8">
    <source>
        <dbReference type="ARBA" id="ARBA00037862"/>
    </source>
</evidence>
<gene>
    <name evidence="13" type="primary">LOC108740796</name>
</gene>
<dbReference type="SUPFAM" id="SSF58038">
    <property type="entry name" value="SNARE fusion complex"/>
    <property type="match status" value="1"/>
</dbReference>
<dbReference type="GO" id="GO:0031902">
    <property type="term" value="C:late endosome membrane"/>
    <property type="evidence" value="ECO:0007669"/>
    <property type="project" value="TreeGrafter"/>
</dbReference>
<keyword evidence="1 10" id="KW-0813">Transport</keyword>
<comment type="function">
    <text evidence="7 10">Involved in transport of proteins from the cis/medial-Golgi to the trans-Golgi network.</text>
</comment>
<dbReference type="InterPro" id="IPR027027">
    <property type="entry name" value="GOSR2/Membrin/Bos1"/>
</dbReference>
<dbReference type="GeneID" id="108740796"/>
<comment type="subcellular location">
    <subcellularLocation>
        <location evidence="8">Golgi apparatus</location>
        <location evidence="8">cis-Golgi network membrane</location>
        <topology evidence="8">Single-pass type IV membrane protein</topology>
    </subcellularLocation>
</comment>
<name>A0A1W4X3S9_AGRPL</name>
<keyword evidence="2 11" id="KW-0812">Transmembrane</keyword>
<reference evidence="13" key="1">
    <citation type="submission" date="2025-08" db="UniProtKB">
        <authorList>
            <consortium name="RefSeq"/>
        </authorList>
    </citation>
    <scope>IDENTIFICATION</scope>
    <source>
        <tissue evidence="13">Entire body</tissue>
    </source>
</reference>
<dbReference type="STRING" id="224129.A0A1W4X3S9"/>
<dbReference type="GO" id="GO:0005484">
    <property type="term" value="F:SNAP receptor activity"/>
    <property type="evidence" value="ECO:0007669"/>
    <property type="project" value="InterPro"/>
</dbReference>
<dbReference type="Pfam" id="PF12352">
    <property type="entry name" value="V-SNARE_C"/>
    <property type="match status" value="1"/>
</dbReference>
<dbReference type="Gene3D" id="1.20.5.110">
    <property type="match status" value="1"/>
</dbReference>
<dbReference type="CTD" id="38614"/>
<evidence type="ECO:0000256" key="2">
    <source>
        <dbReference type="ARBA" id="ARBA00022692"/>
    </source>
</evidence>
<evidence type="ECO:0000313" key="13">
    <source>
        <dbReference type="RefSeq" id="XP_018330781.1"/>
    </source>
</evidence>
<dbReference type="FunCoup" id="A0A1W4X3S9">
    <property type="interactions" value="2335"/>
</dbReference>
<keyword evidence="13" id="KW-0675">Receptor</keyword>
<dbReference type="OrthoDB" id="158360at2759"/>
<evidence type="ECO:0000256" key="10">
    <source>
        <dbReference type="PIRNR" id="PIRNR028865"/>
    </source>
</evidence>
<evidence type="ECO:0000256" key="7">
    <source>
        <dbReference type="ARBA" id="ARBA00037078"/>
    </source>
</evidence>
<dbReference type="GO" id="GO:0005794">
    <property type="term" value="C:Golgi apparatus"/>
    <property type="evidence" value="ECO:0007669"/>
    <property type="project" value="UniProtKB-SubCell"/>
</dbReference>
<evidence type="ECO:0000256" key="5">
    <source>
        <dbReference type="ARBA" id="ARBA00023034"/>
    </source>
</evidence>
<evidence type="ECO:0000256" key="1">
    <source>
        <dbReference type="ARBA" id="ARBA00022448"/>
    </source>
</evidence>
<evidence type="ECO:0000256" key="6">
    <source>
        <dbReference type="ARBA" id="ARBA00023136"/>
    </source>
</evidence>
<evidence type="ECO:0000256" key="3">
    <source>
        <dbReference type="ARBA" id="ARBA00022927"/>
    </source>
</evidence>
<accession>A0A1W4X3S9</accession>
<feature type="transmembrane region" description="Helical" evidence="11">
    <location>
        <begin position="190"/>
        <end position="210"/>
    </location>
</feature>
<proteinExistence type="inferred from homology"/>
<dbReference type="PANTHER" id="PTHR21230:SF1">
    <property type="entry name" value="GOLGI SNAP RECEPTOR COMPLEX MEMBER 2"/>
    <property type="match status" value="1"/>
</dbReference>
<evidence type="ECO:0000256" key="11">
    <source>
        <dbReference type="SAM" id="Phobius"/>
    </source>
</evidence>
<evidence type="ECO:0000256" key="9">
    <source>
        <dbReference type="ARBA" id="ARBA00038172"/>
    </source>
</evidence>
<dbReference type="GO" id="GO:0012507">
    <property type="term" value="C:ER to Golgi transport vesicle membrane"/>
    <property type="evidence" value="ECO:0007669"/>
    <property type="project" value="TreeGrafter"/>
</dbReference>
<keyword evidence="5" id="KW-0333">Golgi apparatus</keyword>
<dbReference type="GO" id="GO:0000149">
    <property type="term" value="F:SNARE binding"/>
    <property type="evidence" value="ECO:0007669"/>
    <property type="project" value="TreeGrafter"/>
</dbReference>
<keyword evidence="6 10" id="KW-0472">Membrane</keyword>
<evidence type="ECO:0000256" key="4">
    <source>
        <dbReference type="ARBA" id="ARBA00022989"/>
    </source>
</evidence>
<dbReference type="Proteomes" id="UP000192223">
    <property type="component" value="Unplaced"/>
</dbReference>
<dbReference type="GO" id="GO:0006906">
    <property type="term" value="P:vesicle fusion"/>
    <property type="evidence" value="ECO:0007669"/>
    <property type="project" value="TreeGrafter"/>
</dbReference>
<sequence>MDLLYNQTNKLIQQTQESFQTLERYCPAPDEVESDIQEKITTVQKNCEKLDTLLFKVPLPQRQNAKLKCDQLKYDCKHLQAALTAWRHKRARQELLASERKELLNHRFSPNPDATTITMDYAIQQQTSLQNAHRGIDEMLYTGAGTLESLQSQRMTLKGAHRRIMDMANTLGLSNHTLRLIEKRAAQDKYVLLGGMLFTLTIIGLVIVYVA</sequence>
<dbReference type="KEGG" id="apln:108740796"/>
<dbReference type="PIRSF" id="PIRSF028865">
    <property type="entry name" value="Membrin-2"/>
    <property type="match status" value="1"/>
</dbReference>